<accession>A0A2T3BER9</accession>
<protein>
    <submittedName>
        <fullName evidence="1">Uncharacterized protein</fullName>
    </submittedName>
</protein>
<name>A0A2T3BER9_AMORE</name>
<dbReference type="GeneID" id="36571434"/>
<dbReference type="EMBL" id="KZ679006">
    <property type="protein sequence ID" value="PSS27823.1"/>
    <property type="molecule type" value="Genomic_DNA"/>
</dbReference>
<dbReference type="AlphaFoldDB" id="A0A2T3BER9"/>
<dbReference type="InParanoid" id="A0A2T3BER9"/>
<proteinExistence type="predicted"/>
<dbReference type="Proteomes" id="UP000241818">
    <property type="component" value="Unassembled WGS sequence"/>
</dbReference>
<keyword evidence="2" id="KW-1185">Reference proteome</keyword>
<organism evidence="1 2">
    <name type="scientific">Amorphotheca resinae ATCC 22711</name>
    <dbReference type="NCBI Taxonomy" id="857342"/>
    <lineage>
        <taxon>Eukaryota</taxon>
        <taxon>Fungi</taxon>
        <taxon>Dikarya</taxon>
        <taxon>Ascomycota</taxon>
        <taxon>Pezizomycotina</taxon>
        <taxon>Leotiomycetes</taxon>
        <taxon>Helotiales</taxon>
        <taxon>Amorphothecaceae</taxon>
        <taxon>Amorphotheca</taxon>
    </lineage>
</organism>
<dbReference type="RefSeq" id="XP_024725348.1">
    <property type="nucleotide sequence ID" value="XM_024863353.1"/>
</dbReference>
<evidence type="ECO:0000313" key="1">
    <source>
        <dbReference type="EMBL" id="PSS27823.1"/>
    </source>
</evidence>
<gene>
    <name evidence="1" type="ORF">M430DRAFT_159308</name>
</gene>
<sequence>MMQSLLPSLRPLSALQLRPESCLGTCPLLCMSAKAARPSLTIGFACSCSKQSCSASLKHPSSSLLDSGSPSLESFSSPLLDSSTFSAPTSMKHWPLPVQERLAPVWDRFLNFVEQRTVSSLQTGRAERCIPTNGLRSTSSAALPPLLLACRARQPPQATTPRHVPSHR</sequence>
<evidence type="ECO:0000313" key="2">
    <source>
        <dbReference type="Proteomes" id="UP000241818"/>
    </source>
</evidence>
<reference evidence="1 2" key="1">
    <citation type="journal article" date="2018" name="New Phytol.">
        <title>Comparative genomics and transcriptomics depict ericoid mycorrhizal fungi as versatile saprotrophs and plant mutualists.</title>
        <authorList>
            <person name="Martino E."/>
            <person name="Morin E."/>
            <person name="Grelet G.A."/>
            <person name="Kuo A."/>
            <person name="Kohler A."/>
            <person name="Daghino S."/>
            <person name="Barry K.W."/>
            <person name="Cichocki N."/>
            <person name="Clum A."/>
            <person name="Dockter R.B."/>
            <person name="Hainaut M."/>
            <person name="Kuo R.C."/>
            <person name="LaButti K."/>
            <person name="Lindahl B.D."/>
            <person name="Lindquist E.A."/>
            <person name="Lipzen A."/>
            <person name="Khouja H.R."/>
            <person name="Magnuson J."/>
            <person name="Murat C."/>
            <person name="Ohm R.A."/>
            <person name="Singer S.W."/>
            <person name="Spatafora J.W."/>
            <person name="Wang M."/>
            <person name="Veneault-Fourrey C."/>
            <person name="Henrissat B."/>
            <person name="Grigoriev I.V."/>
            <person name="Martin F.M."/>
            <person name="Perotto S."/>
        </authorList>
    </citation>
    <scope>NUCLEOTIDE SEQUENCE [LARGE SCALE GENOMIC DNA]</scope>
    <source>
        <strain evidence="1 2">ATCC 22711</strain>
    </source>
</reference>